<protein>
    <submittedName>
        <fullName evidence="5">Transcriptional regulator, AraC family</fullName>
    </submittedName>
</protein>
<keyword evidence="2" id="KW-0238">DNA-binding</keyword>
<dbReference type="SUPFAM" id="SSF46689">
    <property type="entry name" value="Homeodomain-like"/>
    <property type="match status" value="2"/>
</dbReference>
<dbReference type="InterPro" id="IPR020449">
    <property type="entry name" value="Tscrpt_reg_AraC-type_HTH"/>
</dbReference>
<keyword evidence="6" id="KW-1185">Reference proteome</keyword>
<dbReference type="PRINTS" id="PR00032">
    <property type="entry name" value="HTHARAC"/>
</dbReference>
<dbReference type="GO" id="GO:0043565">
    <property type="term" value="F:sequence-specific DNA binding"/>
    <property type="evidence" value="ECO:0007669"/>
    <property type="project" value="InterPro"/>
</dbReference>
<name>A0A1G5CPY7_9BACT</name>
<dbReference type="InterPro" id="IPR018060">
    <property type="entry name" value="HTH_AraC"/>
</dbReference>
<evidence type="ECO:0000313" key="5">
    <source>
        <dbReference type="EMBL" id="SCY04513.1"/>
    </source>
</evidence>
<dbReference type="STRING" id="419481.SAMN05216233_103144"/>
<proteinExistence type="predicted"/>
<accession>A0A1G5CPY7</accession>
<dbReference type="SMART" id="SM00342">
    <property type="entry name" value="HTH_ARAC"/>
    <property type="match status" value="1"/>
</dbReference>
<evidence type="ECO:0000256" key="3">
    <source>
        <dbReference type="ARBA" id="ARBA00023163"/>
    </source>
</evidence>
<dbReference type="InterPro" id="IPR003313">
    <property type="entry name" value="AraC-bd"/>
</dbReference>
<dbReference type="InterPro" id="IPR009057">
    <property type="entry name" value="Homeodomain-like_sf"/>
</dbReference>
<keyword evidence="3" id="KW-0804">Transcription</keyword>
<dbReference type="Pfam" id="PF02311">
    <property type="entry name" value="AraC_binding"/>
    <property type="match status" value="1"/>
</dbReference>
<evidence type="ECO:0000313" key="6">
    <source>
        <dbReference type="Proteomes" id="UP000198870"/>
    </source>
</evidence>
<dbReference type="Proteomes" id="UP000198870">
    <property type="component" value="Unassembled WGS sequence"/>
</dbReference>
<dbReference type="PROSITE" id="PS51257">
    <property type="entry name" value="PROKAR_LIPOPROTEIN"/>
    <property type="match status" value="1"/>
</dbReference>
<dbReference type="SUPFAM" id="SSF51182">
    <property type="entry name" value="RmlC-like cupins"/>
    <property type="match status" value="1"/>
</dbReference>
<dbReference type="PANTHER" id="PTHR43280:SF27">
    <property type="entry name" value="TRANSCRIPTIONAL REGULATOR MTLR"/>
    <property type="match status" value="1"/>
</dbReference>
<dbReference type="Gene3D" id="1.10.10.60">
    <property type="entry name" value="Homeodomain-like"/>
    <property type="match status" value="2"/>
</dbReference>
<feature type="domain" description="HTH araC/xylS-type" evidence="4">
    <location>
        <begin position="174"/>
        <end position="272"/>
    </location>
</feature>
<keyword evidence="1" id="KW-0805">Transcription regulation</keyword>
<dbReference type="InterPro" id="IPR011051">
    <property type="entry name" value="RmlC_Cupin_sf"/>
</dbReference>
<dbReference type="PROSITE" id="PS01124">
    <property type="entry name" value="HTH_ARAC_FAMILY_2"/>
    <property type="match status" value="1"/>
</dbReference>
<evidence type="ECO:0000256" key="2">
    <source>
        <dbReference type="ARBA" id="ARBA00023125"/>
    </source>
</evidence>
<dbReference type="InterPro" id="IPR018062">
    <property type="entry name" value="HTH_AraC-typ_CS"/>
</dbReference>
<reference evidence="5 6" key="1">
    <citation type="submission" date="2016-10" db="EMBL/GenBank/DDBJ databases">
        <authorList>
            <person name="de Groot N.N."/>
        </authorList>
    </citation>
    <scope>NUCLEOTIDE SEQUENCE [LARGE SCALE GENOMIC DNA]</scope>
    <source>
        <strain evidence="5 6">AA1</strain>
    </source>
</reference>
<dbReference type="RefSeq" id="WP_175469535.1">
    <property type="nucleotide sequence ID" value="NZ_FMUX01000003.1"/>
</dbReference>
<dbReference type="EMBL" id="FMUX01000003">
    <property type="protein sequence ID" value="SCY04513.1"/>
    <property type="molecule type" value="Genomic_DNA"/>
</dbReference>
<organism evidence="5 6">
    <name type="scientific">Desulfoluna spongiiphila</name>
    <dbReference type="NCBI Taxonomy" id="419481"/>
    <lineage>
        <taxon>Bacteria</taxon>
        <taxon>Pseudomonadati</taxon>
        <taxon>Thermodesulfobacteriota</taxon>
        <taxon>Desulfobacteria</taxon>
        <taxon>Desulfobacterales</taxon>
        <taxon>Desulfolunaceae</taxon>
        <taxon>Desulfoluna</taxon>
    </lineage>
</organism>
<dbReference type="PROSITE" id="PS00041">
    <property type="entry name" value="HTH_ARAC_FAMILY_1"/>
    <property type="match status" value="1"/>
</dbReference>
<dbReference type="PANTHER" id="PTHR43280">
    <property type="entry name" value="ARAC-FAMILY TRANSCRIPTIONAL REGULATOR"/>
    <property type="match status" value="1"/>
</dbReference>
<dbReference type="AlphaFoldDB" id="A0A1G5CPY7"/>
<dbReference type="Pfam" id="PF12833">
    <property type="entry name" value="HTH_18"/>
    <property type="match status" value="1"/>
</dbReference>
<dbReference type="GO" id="GO:0003700">
    <property type="term" value="F:DNA-binding transcription factor activity"/>
    <property type="evidence" value="ECO:0007669"/>
    <property type="project" value="InterPro"/>
</dbReference>
<sequence>MDKNLVQNMFFGYGCVIGAIKKWNSFHRHDEIQFGFYEKGPVEYQLGGQVYRIRQNECVLFWSAIPHLLVTSPPDNIRYWVTIPLNIFIGWGLPEAFTHEILNGKMLKSDHTKLRDLDILSLRTWKEDFCNGDENYRDIISLGIESRIRRFGIESKVDKEINSSIKFENRSLFVKVYEYISKKFHDDISIADIAENAGVHPNYLMTVFKKSCGQSIGQYIAMLRIYEAQRLLTTTDMKIIDIAMESGFGSLSNFYNCFNKYCGKSPKKYRING</sequence>
<gene>
    <name evidence="5" type="ORF">SAMN05216233_103144</name>
</gene>
<evidence type="ECO:0000259" key="4">
    <source>
        <dbReference type="PROSITE" id="PS01124"/>
    </source>
</evidence>
<evidence type="ECO:0000256" key="1">
    <source>
        <dbReference type="ARBA" id="ARBA00023015"/>
    </source>
</evidence>